<dbReference type="OrthoDB" id="3258324at2759"/>
<keyword evidence="2" id="KW-1185">Reference proteome</keyword>
<evidence type="ECO:0000313" key="1">
    <source>
        <dbReference type="EMBL" id="SJL04281.1"/>
    </source>
</evidence>
<sequence length="238" mass="27438">MPLFSALHNLTFLELHFHAPMRSSFVLTSPPPMSPTQMFYLPQLQMLKTSLCSNTFELLSNWTLPSLCNLSLISPDFSYSSPGFLAFFFAHGAKINQLELGHSSSNILEEHYITPTRPVIGRLSLSSLLPNMTEFVCSTDVEWNWESADWIGPHVLLPSHPRLQLIGVRDIRRDNWLLIEQMRSLLRRDAFPSLRYVRDVGPGLFKVRNGLEPDVNVMLFWRAIRDPHRIRIRIRPSN</sequence>
<protein>
    <recommendedName>
        <fullName evidence="3">F-box domain-containing protein</fullName>
    </recommendedName>
</protein>
<dbReference type="STRING" id="47428.A0A284R6C8"/>
<proteinExistence type="predicted"/>
<reference evidence="2" key="1">
    <citation type="journal article" date="2017" name="Nat. Ecol. Evol.">
        <title>Genome expansion and lineage-specific genetic innovations in the forest pathogenic fungi Armillaria.</title>
        <authorList>
            <person name="Sipos G."/>
            <person name="Prasanna A.N."/>
            <person name="Walter M.C."/>
            <person name="O'Connor E."/>
            <person name="Balint B."/>
            <person name="Krizsan K."/>
            <person name="Kiss B."/>
            <person name="Hess J."/>
            <person name="Varga T."/>
            <person name="Slot J."/>
            <person name="Riley R."/>
            <person name="Boka B."/>
            <person name="Rigling D."/>
            <person name="Barry K."/>
            <person name="Lee J."/>
            <person name="Mihaltcheva S."/>
            <person name="LaButti K."/>
            <person name="Lipzen A."/>
            <person name="Waldron R."/>
            <person name="Moloney N.M."/>
            <person name="Sperisen C."/>
            <person name="Kredics L."/>
            <person name="Vagvoelgyi C."/>
            <person name="Patrignani A."/>
            <person name="Fitzpatrick D."/>
            <person name="Nagy I."/>
            <person name="Doyle S."/>
            <person name="Anderson J.B."/>
            <person name="Grigoriev I.V."/>
            <person name="Gueldener U."/>
            <person name="Muensterkoetter M."/>
            <person name="Nagy L.G."/>
        </authorList>
    </citation>
    <scope>NUCLEOTIDE SEQUENCE [LARGE SCALE GENOMIC DNA]</scope>
    <source>
        <strain evidence="2">C18/9</strain>
    </source>
</reference>
<organism evidence="1 2">
    <name type="scientific">Armillaria ostoyae</name>
    <name type="common">Armillaria root rot fungus</name>
    <dbReference type="NCBI Taxonomy" id="47428"/>
    <lineage>
        <taxon>Eukaryota</taxon>
        <taxon>Fungi</taxon>
        <taxon>Dikarya</taxon>
        <taxon>Basidiomycota</taxon>
        <taxon>Agaricomycotina</taxon>
        <taxon>Agaricomycetes</taxon>
        <taxon>Agaricomycetidae</taxon>
        <taxon>Agaricales</taxon>
        <taxon>Marasmiineae</taxon>
        <taxon>Physalacriaceae</taxon>
        <taxon>Armillaria</taxon>
    </lineage>
</organism>
<dbReference type="EMBL" id="FUEG01000005">
    <property type="protein sequence ID" value="SJL04281.1"/>
    <property type="molecule type" value="Genomic_DNA"/>
</dbReference>
<gene>
    <name evidence="1" type="ORF">ARMOST_07642</name>
</gene>
<dbReference type="Proteomes" id="UP000219338">
    <property type="component" value="Unassembled WGS sequence"/>
</dbReference>
<evidence type="ECO:0000313" key="2">
    <source>
        <dbReference type="Proteomes" id="UP000219338"/>
    </source>
</evidence>
<dbReference type="AlphaFoldDB" id="A0A284R6C8"/>
<name>A0A284R6C8_ARMOS</name>
<accession>A0A284R6C8</accession>
<evidence type="ECO:0008006" key="3">
    <source>
        <dbReference type="Google" id="ProtNLM"/>
    </source>
</evidence>